<dbReference type="InterPro" id="IPR000597">
    <property type="entry name" value="Ribosomal_uL3"/>
</dbReference>
<evidence type="ECO:0000256" key="3">
    <source>
        <dbReference type="ARBA" id="ARBA00023274"/>
    </source>
</evidence>
<dbReference type="Pfam" id="PF00297">
    <property type="entry name" value="Ribosomal_L3"/>
    <property type="match status" value="1"/>
</dbReference>
<dbReference type="GO" id="GO:0022625">
    <property type="term" value="C:cytosolic large ribosomal subunit"/>
    <property type="evidence" value="ECO:0007669"/>
    <property type="project" value="TreeGrafter"/>
</dbReference>
<dbReference type="GO" id="GO:0003735">
    <property type="term" value="F:structural constituent of ribosome"/>
    <property type="evidence" value="ECO:0007669"/>
    <property type="project" value="InterPro"/>
</dbReference>
<gene>
    <name evidence="4" type="ORF">Cgig2_016242</name>
</gene>
<evidence type="ECO:0008006" key="6">
    <source>
        <dbReference type="Google" id="ProtNLM"/>
    </source>
</evidence>
<evidence type="ECO:0000256" key="1">
    <source>
        <dbReference type="ARBA" id="ARBA00006540"/>
    </source>
</evidence>
<dbReference type="SUPFAM" id="SSF50447">
    <property type="entry name" value="Translation proteins"/>
    <property type="match status" value="1"/>
</dbReference>
<keyword evidence="5" id="KW-1185">Reference proteome</keyword>
<reference evidence="4" key="1">
    <citation type="submission" date="2022-04" db="EMBL/GenBank/DDBJ databases">
        <title>Carnegiea gigantea Genome sequencing and assembly v2.</title>
        <authorList>
            <person name="Copetti D."/>
            <person name="Sanderson M.J."/>
            <person name="Burquez A."/>
            <person name="Wojciechowski M.F."/>
        </authorList>
    </citation>
    <scope>NUCLEOTIDE SEQUENCE</scope>
    <source>
        <strain evidence="4">SGP5-SGP5p</strain>
        <tissue evidence="4">Aerial part</tissue>
    </source>
</reference>
<dbReference type="InterPro" id="IPR044892">
    <property type="entry name" value="Ribosomal_L3_dom_3_arc_sf"/>
</dbReference>
<protein>
    <recommendedName>
        <fullName evidence="6">Ribosomal protein L3</fullName>
    </recommendedName>
</protein>
<accession>A0A9Q1Q5R7</accession>
<dbReference type="GO" id="GO:0006412">
    <property type="term" value="P:translation"/>
    <property type="evidence" value="ECO:0007669"/>
    <property type="project" value="InterPro"/>
</dbReference>
<dbReference type="InterPro" id="IPR045077">
    <property type="entry name" value="L3_arc_euk"/>
</dbReference>
<evidence type="ECO:0000313" key="5">
    <source>
        <dbReference type="Proteomes" id="UP001153076"/>
    </source>
</evidence>
<dbReference type="Gene3D" id="4.10.960.10">
    <property type="entry name" value="Ribosomal protein L3, domain 3"/>
    <property type="match status" value="1"/>
</dbReference>
<dbReference type="PANTHER" id="PTHR11363">
    <property type="entry name" value="60S RIBOSOMAL PROTEIN L3-RELATED"/>
    <property type="match status" value="1"/>
</dbReference>
<name>A0A9Q1Q5R7_9CARY</name>
<sequence length="177" mass="19655">MQLIDLLEEKSSHPSNPSERLNLKPWKSSLSKGSFALCCGCFIFVNLRSSSYALGLNQAVETTLSMSHRKFEHPRHGSLGFLPRKRAAHHRGKVKAFPKDDWSKPCRLTAFLGYKAGMTHVLREVEKPGSKLHKETCEAVTVIEVPPMLGVGVVVMSKHPGACVAWVLYGLSISMRK</sequence>
<dbReference type="OrthoDB" id="1611972at2759"/>
<organism evidence="4 5">
    <name type="scientific">Carnegiea gigantea</name>
    <dbReference type="NCBI Taxonomy" id="171969"/>
    <lineage>
        <taxon>Eukaryota</taxon>
        <taxon>Viridiplantae</taxon>
        <taxon>Streptophyta</taxon>
        <taxon>Embryophyta</taxon>
        <taxon>Tracheophyta</taxon>
        <taxon>Spermatophyta</taxon>
        <taxon>Magnoliopsida</taxon>
        <taxon>eudicotyledons</taxon>
        <taxon>Gunneridae</taxon>
        <taxon>Pentapetalae</taxon>
        <taxon>Caryophyllales</taxon>
        <taxon>Cactineae</taxon>
        <taxon>Cactaceae</taxon>
        <taxon>Cactoideae</taxon>
        <taxon>Echinocereeae</taxon>
        <taxon>Carnegiea</taxon>
    </lineage>
</organism>
<proteinExistence type="inferred from homology"/>
<keyword evidence="2" id="KW-0689">Ribosomal protein</keyword>
<dbReference type="GO" id="GO:0003723">
    <property type="term" value="F:RNA binding"/>
    <property type="evidence" value="ECO:0007669"/>
    <property type="project" value="TreeGrafter"/>
</dbReference>
<dbReference type="InterPro" id="IPR009000">
    <property type="entry name" value="Transl_B-barrel_sf"/>
</dbReference>
<comment type="caution">
    <text evidence="4">The sequence shown here is derived from an EMBL/GenBank/DDBJ whole genome shotgun (WGS) entry which is preliminary data.</text>
</comment>
<dbReference type="AlphaFoldDB" id="A0A9Q1Q5R7"/>
<dbReference type="EMBL" id="JAKOGI010000888">
    <property type="protein sequence ID" value="KAJ8429510.1"/>
    <property type="molecule type" value="Genomic_DNA"/>
</dbReference>
<comment type="similarity">
    <text evidence="1">Belongs to the universal ribosomal protein uL3 family.</text>
</comment>
<dbReference type="PANTHER" id="PTHR11363:SF5">
    <property type="entry name" value="LARGE RIBOSOMAL SUBUNIT PROTEIN UL3"/>
    <property type="match status" value="1"/>
</dbReference>
<dbReference type="Proteomes" id="UP001153076">
    <property type="component" value="Unassembled WGS sequence"/>
</dbReference>
<evidence type="ECO:0000313" key="4">
    <source>
        <dbReference type="EMBL" id="KAJ8429510.1"/>
    </source>
</evidence>
<keyword evidence="3" id="KW-0687">Ribonucleoprotein</keyword>
<evidence type="ECO:0000256" key="2">
    <source>
        <dbReference type="ARBA" id="ARBA00022980"/>
    </source>
</evidence>